<evidence type="ECO:0000256" key="1">
    <source>
        <dbReference type="SAM" id="Phobius"/>
    </source>
</evidence>
<sequence length="50" mass="5219">MIKAGIYIAAGSDRTHEGVVIMDAGVIVIFLAVISGVIGAWYTLNAKKKG</sequence>
<dbReference type="Proteomes" id="UP001595279">
    <property type="component" value="Unassembled WGS sequence"/>
</dbReference>
<dbReference type="EMBL" id="JBHRSA010000013">
    <property type="protein sequence ID" value="MFC3039517.1"/>
    <property type="molecule type" value="Genomic_DNA"/>
</dbReference>
<keyword evidence="1" id="KW-0812">Transmembrane</keyword>
<keyword evidence="1" id="KW-0472">Membrane</keyword>
<gene>
    <name evidence="2" type="ORF">ACFOGI_04580</name>
</gene>
<accession>A0ABV7CSU8</accession>
<name>A0ABV7CSU8_9BACI</name>
<keyword evidence="1" id="KW-1133">Transmembrane helix</keyword>
<comment type="caution">
    <text evidence="2">The sequence shown here is derived from an EMBL/GenBank/DDBJ whole genome shotgun (WGS) entry which is preliminary data.</text>
</comment>
<evidence type="ECO:0000313" key="2">
    <source>
        <dbReference type="EMBL" id="MFC3039517.1"/>
    </source>
</evidence>
<proteinExistence type="predicted"/>
<dbReference type="RefSeq" id="WP_390269107.1">
    <property type="nucleotide sequence ID" value="NZ_JBHRSA010000013.1"/>
</dbReference>
<keyword evidence="3" id="KW-1185">Reference proteome</keyword>
<organism evidence="2 3">
    <name type="scientific">Virgibacillus xinjiangensis</name>
    <dbReference type="NCBI Taxonomy" id="393090"/>
    <lineage>
        <taxon>Bacteria</taxon>
        <taxon>Bacillati</taxon>
        <taxon>Bacillota</taxon>
        <taxon>Bacilli</taxon>
        <taxon>Bacillales</taxon>
        <taxon>Bacillaceae</taxon>
        <taxon>Virgibacillus</taxon>
    </lineage>
</organism>
<evidence type="ECO:0000313" key="3">
    <source>
        <dbReference type="Proteomes" id="UP001595279"/>
    </source>
</evidence>
<reference evidence="3" key="1">
    <citation type="journal article" date="2019" name="Int. J. Syst. Evol. Microbiol.">
        <title>The Global Catalogue of Microorganisms (GCM) 10K type strain sequencing project: providing services to taxonomists for standard genome sequencing and annotation.</title>
        <authorList>
            <consortium name="The Broad Institute Genomics Platform"/>
            <consortium name="The Broad Institute Genome Sequencing Center for Infectious Disease"/>
            <person name="Wu L."/>
            <person name="Ma J."/>
        </authorList>
    </citation>
    <scope>NUCLEOTIDE SEQUENCE [LARGE SCALE GENOMIC DNA]</scope>
    <source>
        <strain evidence="3">KCTC 13128</strain>
    </source>
</reference>
<protein>
    <submittedName>
        <fullName evidence="2">Uncharacterized protein</fullName>
    </submittedName>
</protein>
<feature type="transmembrane region" description="Helical" evidence="1">
    <location>
        <begin position="20"/>
        <end position="44"/>
    </location>
</feature>